<evidence type="ECO:0000313" key="2">
    <source>
        <dbReference type="Proteomes" id="UP000187455"/>
    </source>
</evidence>
<dbReference type="EMBL" id="LSSL01007638">
    <property type="protein sequence ID" value="OLY77825.1"/>
    <property type="molecule type" value="Genomic_DNA"/>
</dbReference>
<dbReference type="AlphaFoldDB" id="A0A1R0GLQ6"/>
<sequence>MDPSQREALELHFKAVDDCILLVEKLKLEAIDLLDTILKPCDSSSYEGFDVEASEYGEDISIEIDRDQIKWDKIHENIEVSEESRAKVKVKSDFRIQKIQKKLISFNFWLNKLETLSDEFGLSALDIGSGPRVDPITMKLEASRILSDFSQFADFIESSRAETDLQVDIFRHSQLDSQNYALGLTNSANKSVGLPFPENEVPVNSSLEGSKSLSENGNEPGFLPFNSATFVRQVDWLLKAVNNETLALSDISGNDSSKLKENEPGQSDLDITRINKISDELSAKNKKLAVNIQAALSAPPLPHFYTEH</sequence>
<name>A0A1R0GLQ6_9FUNG</name>
<reference evidence="1 2" key="1">
    <citation type="journal article" date="2016" name="Mol. Biol. Evol.">
        <title>Genome-Wide Survey of Gut Fungi (Harpellales) Reveals the First Horizontally Transferred Ubiquitin Gene from a Mosquito Host.</title>
        <authorList>
            <person name="Wang Y."/>
            <person name="White M.M."/>
            <person name="Kvist S."/>
            <person name="Moncalvo J.M."/>
        </authorList>
    </citation>
    <scope>NUCLEOTIDE SEQUENCE [LARGE SCALE GENOMIC DNA]</scope>
    <source>
        <strain evidence="1 2">ALG-7-W6</strain>
    </source>
</reference>
<evidence type="ECO:0000313" key="1">
    <source>
        <dbReference type="EMBL" id="OLY77825.1"/>
    </source>
</evidence>
<gene>
    <name evidence="1" type="ORF">AYI68_g8133</name>
</gene>
<protein>
    <submittedName>
        <fullName evidence="1">Uncharacterized protein</fullName>
    </submittedName>
</protein>
<proteinExistence type="predicted"/>
<organism evidence="1 2">
    <name type="scientific">Smittium mucronatum</name>
    <dbReference type="NCBI Taxonomy" id="133383"/>
    <lineage>
        <taxon>Eukaryota</taxon>
        <taxon>Fungi</taxon>
        <taxon>Fungi incertae sedis</taxon>
        <taxon>Zoopagomycota</taxon>
        <taxon>Kickxellomycotina</taxon>
        <taxon>Harpellomycetes</taxon>
        <taxon>Harpellales</taxon>
        <taxon>Legeriomycetaceae</taxon>
        <taxon>Smittium</taxon>
    </lineage>
</organism>
<dbReference type="Proteomes" id="UP000187455">
    <property type="component" value="Unassembled WGS sequence"/>
</dbReference>
<accession>A0A1R0GLQ6</accession>
<keyword evidence="2" id="KW-1185">Reference proteome</keyword>
<dbReference type="OrthoDB" id="5562952at2759"/>
<comment type="caution">
    <text evidence="1">The sequence shown here is derived from an EMBL/GenBank/DDBJ whole genome shotgun (WGS) entry which is preliminary data.</text>
</comment>